<dbReference type="InterPro" id="IPR036322">
    <property type="entry name" value="WD40_repeat_dom_sf"/>
</dbReference>
<dbReference type="InterPro" id="IPR015943">
    <property type="entry name" value="WD40/YVTN_repeat-like_dom_sf"/>
</dbReference>
<evidence type="ECO:0000256" key="1">
    <source>
        <dbReference type="ARBA" id="ARBA00022574"/>
    </source>
</evidence>
<feature type="region of interest" description="Disordered" evidence="3">
    <location>
        <begin position="325"/>
        <end position="375"/>
    </location>
</feature>
<feature type="compositionally biased region" description="Basic residues" evidence="3">
    <location>
        <begin position="342"/>
        <end position="363"/>
    </location>
</feature>
<accession>A0ABR4D5N1</accession>
<organism evidence="4 5">
    <name type="scientific">Remersonia thermophila</name>
    <dbReference type="NCBI Taxonomy" id="72144"/>
    <lineage>
        <taxon>Eukaryota</taxon>
        <taxon>Fungi</taxon>
        <taxon>Dikarya</taxon>
        <taxon>Ascomycota</taxon>
        <taxon>Pezizomycotina</taxon>
        <taxon>Sordariomycetes</taxon>
        <taxon>Sordariomycetidae</taxon>
        <taxon>Sordariales</taxon>
        <taxon>Sordariales incertae sedis</taxon>
        <taxon>Remersonia</taxon>
    </lineage>
</organism>
<dbReference type="EMBL" id="JAZGUE010000006">
    <property type="protein sequence ID" value="KAL2265648.1"/>
    <property type="molecule type" value="Genomic_DNA"/>
</dbReference>
<keyword evidence="2" id="KW-0677">Repeat</keyword>
<dbReference type="Proteomes" id="UP001600064">
    <property type="component" value="Unassembled WGS sequence"/>
</dbReference>
<evidence type="ECO:0000313" key="5">
    <source>
        <dbReference type="Proteomes" id="UP001600064"/>
    </source>
</evidence>
<dbReference type="PANTHER" id="PTHR44472">
    <property type="entry name" value="DDB1- AND CUL4-ASSOCIATED FACTOR 4-RELATED"/>
    <property type="match status" value="1"/>
</dbReference>
<keyword evidence="5" id="KW-1185">Reference proteome</keyword>
<dbReference type="RefSeq" id="XP_070864375.1">
    <property type="nucleotide sequence ID" value="XM_071013493.1"/>
</dbReference>
<dbReference type="PANTHER" id="PTHR44472:SF1">
    <property type="entry name" value="DDB1 AND CUL4 ASSOCIATED FACTOR 4"/>
    <property type="match status" value="1"/>
</dbReference>
<reference evidence="4 5" key="1">
    <citation type="journal article" date="2024" name="Commun. Biol.">
        <title>Comparative genomic analysis of thermophilic fungi reveals convergent evolutionary adaptations and gene losses.</title>
        <authorList>
            <person name="Steindorff A.S."/>
            <person name="Aguilar-Pontes M.V."/>
            <person name="Robinson A.J."/>
            <person name="Andreopoulos B."/>
            <person name="LaButti K."/>
            <person name="Kuo A."/>
            <person name="Mondo S."/>
            <person name="Riley R."/>
            <person name="Otillar R."/>
            <person name="Haridas S."/>
            <person name="Lipzen A."/>
            <person name="Grimwood J."/>
            <person name="Schmutz J."/>
            <person name="Clum A."/>
            <person name="Reid I.D."/>
            <person name="Moisan M.C."/>
            <person name="Butler G."/>
            <person name="Nguyen T.T.M."/>
            <person name="Dewar K."/>
            <person name="Conant G."/>
            <person name="Drula E."/>
            <person name="Henrissat B."/>
            <person name="Hansel C."/>
            <person name="Singer S."/>
            <person name="Hutchinson M.I."/>
            <person name="de Vries R.P."/>
            <person name="Natvig D.O."/>
            <person name="Powell A.J."/>
            <person name="Tsang A."/>
            <person name="Grigoriev I.V."/>
        </authorList>
    </citation>
    <scope>NUCLEOTIDE SEQUENCE [LARGE SCALE GENOMIC DNA]</scope>
    <source>
        <strain evidence="4 5">ATCC 22073</strain>
    </source>
</reference>
<dbReference type="Gene3D" id="2.130.10.10">
    <property type="entry name" value="YVTN repeat-like/Quinoprotein amine dehydrogenase"/>
    <property type="match status" value="1"/>
</dbReference>
<feature type="compositionally biased region" description="Low complexity" evidence="3">
    <location>
        <begin position="476"/>
        <end position="490"/>
    </location>
</feature>
<dbReference type="GeneID" id="98128137"/>
<feature type="compositionally biased region" description="Gly residues" evidence="3">
    <location>
        <begin position="512"/>
        <end position="522"/>
    </location>
</feature>
<evidence type="ECO:0000313" key="4">
    <source>
        <dbReference type="EMBL" id="KAL2265648.1"/>
    </source>
</evidence>
<evidence type="ECO:0008006" key="6">
    <source>
        <dbReference type="Google" id="ProtNLM"/>
    </source>
</evidence>
<keyword evidence="1" id="KW-0853">WD repeat</keyword>
<dbReference type="SUPFAM" id="SSF50978">
    <property type="entry name" value="WD40 repeat-like"/>
    <property type="match status" value="1"/>
</dbReference>
<gene>
    <name evidence="4" type="ORF">VTJ83DRAFT_6748</name>
</gene>
<evidence type="ECO:0000256" key="3">
    <source>
        <dbReference type="SAM" id="MobiDB-lite"/>
    </source>
</evidence>
<feature type="compositionally biased region" description="Polar residues" evidence="3">
    <location>
        <begin position="24"/>
        <end position="33"/>
    </location>
</feature>
<comment type="caution">
    <text evidence="4">The sequence shown here is derived from an EMBL/GenBank/DDBJ whole genome shotgun (WGS) entry which is preliminary data.</text>
</comment>
<name>A0ABR4D5N1_9PEZI</name>
<feature type="compositionally biased region" description="Low complexity" evidence="3">
    <location>
        <begin position="364"/>
        <end position="373"/>
    </location>
</feature>
<proteinExistence type="predicted"/>
<feature type="region of interest" description="Disordered" evidence="3">
    <location>
        <begin position="472"/>
        <end position="530"/>
    </location>
</feature>
<evidence type="ECO:0000256" key="2">
    <source>
        <dbReference type="ARBA" id="ARBA00022737"/>
    </source>
</evidence>
<sequence>MMNREIPGFYYDPEKKRYFRIESSHTTPPNAAWSSREVAKRRRAAAEAENDASKRRHGARSALRGEPERVKRRWCCSPPFSSSFSPLSSSQPPWGPEPILGFGLLAREVSGCARGGDGRQGEAARMAETVLPRAWAAGLMEKGSVRPWPEHGDGRARGGVVDFWAGPDGNGGDDEREIGVVYAVFEGGEVAASYVPRDREDRINFRYATERYPALSFRPTYYPQPRGRVVSSIGFHEPSSTMLLACQNTGGVVIGHFHPDIREGSPAWVLPGGTDNLTIHEAKLAGDRNFTGGIHTLQPAPTGSPLLCVVGTDKGILQLRPDGSNPALAWLTPPPPPPGWQKQHHHDPPHRKPRGGKGYRHNPSHSSASSSTSPYWHHGTVLSLDFSPQNPSSLLLAGTRSGRVALLDLRVPAHQQWKGPQGNGRAEDDGVLSIAHASSAAHVRCVGPHDVLVAGPRNAMAVYDVRWLKQQRQRQQEQQKQWHTQQKGPQNQKPNGPRWSSLDSTNPWPPQRGGGGGGGRGGNPTTTTPILTFPAYRNEAHIHIGLDVLTSPGYGYGYGYGEAPGGSCSFSALSHGRGRGGVVAAAHDDGTVGLYSLVDGTRLGGGAVDGFRSPGAETGAVVRKLAWRTLPGDRHPSLLVAKGEGVDKFSFWA</sequence>
<protein>
    <recommendedName>
        <fullName evidence="6">Myocyte-specific enhancer factor 2d</fullName>
    </recommendedName>
</protein>
<feature type="region of interest" description="Disordered" evidence="3">
    <location>
        <begin position="21"/>
        <end position="68"/>
    </location>
</feature>
<dbReference type="InterPro" id="IPR052254">
    <property type="entry name" value="CUL4-DDB1_E3_ligase_receptor"/>
</dbReference>